<dbReference type="Gene3D" id="2.60.120.1440">
    <property type="match status" value="1"/>
</dbReference>
<gene>
    <name evidence="4" type="ORF">DFR35_0975</name>
</gene>
<dbReference type="Proteomes" id="UP000268908">
    <property type="component" value="Unassembled WGS sequence"/>
</dbReference>
<feature type="signal peptide" evidence="2">
    <location>
        <begin position="1"/>
        <end position="25"/>
    </location>
</feature>
<evidence type="ECO:0000259" key="3">
    <source>
        <dbReference type="Pfam" id="PF04773"/>
    </source>
</evidence>
<feature type="domain" description="FecR protein" evidence="3">
    <location>
        <begin position="61"/>
        <end position="156"/>
    </location>
</feature>
<evidence type="ECO:0000313" key="5">
    <source>
        <dbReference type="Proteomes" id="UP000268908"/>
    </source>
</evidence>
<dbReference type="Pfam" id="PF04773">
    <property type="entry name" value="FecR"/>
    <property type="match status" value="1"/>
</dbReference>
<dbReference type="AlphaFoldDB" id="A0A497XM84"/>
<dbReference type="PANTHER" id="PTHR38731">
    <property type="entry name" value="LIPL45-RELATED LIPOPROTEIN-RELATED"/>
    <property type="match status" value="1"/>
</dbReference>
<feature type="compositionally biased region" description="Basic and acidic residues" evidence="1">
    <location>
        <begin position="232"/>
        <end position="241"/>
    </location>
</feature>
<feature type="chain" id="PRO_5019842173" evidence="2">
    <location>
        <begin position="26"/>
        <end position="241"/>
    </location>
</feature>
<feature type="region of interest" description="Disordered" evidence="1">
    <location>
        <begin position="218"/>
        <end position="241"/>
    </location>
</feature>
<reference evidence="4 5" key="1">
    <citation type="submission" date="2018-10" db="EMBL/GenBank/DDBJ databases">
        <title>Genomic Encyclopedia of Type Strains, Phase IV (KMG-IV): sequencing the most valuable type-strain genomes for metagenomic binning, comparative biology and taxonomic classification.</title>
        <authorList>
            <person name="Goeker M."/>
        </authorList>
    </citation>
    <scope>NUCLEOTIDE SEQUENCE [LARGE SCALE GENOMIC DNA]</scope>
    <source>
        <strain evidence="4 5">DSM 26916</strain>
    </source>
</reference>
<evidence type="ECO:0000256" key="1">
    <source>
        <dbReference type="SAM" id="MobiDB-lite"/>
    </source>
</evidence>
<organism evidence="4 5">
    <name type="scientific">Sulfurisoma sediminicola</name>
    <dbReference type="NCBI Taxonomy" id="1381557"/>
    <lineage>
        <taxon>Bacteria</taxon>
        <taxon>Pseudomonadati</taxon>
        <taxon>Pseudomonadota</taxon>
        <taxon>Betaproteobacteria</taxon>
        <taxon>Nitrosomonadales</taxon>
        <taxon>Sterolibacteriaceae</taxon>
        <taxon>Sulfurisoma</taxon>
    </lineage>
</organism>
<feature type="compositionally biased region" description="Polar residues" evidence="1">
    <location>
        <begin position="218"/>
        <end position="228"/>
    </location>
</feature>
<dbReference type="PROSITE" id="PS51257">
    <property type="entry name" value="PROKAR_LIPOPROTEIN"/>
    <property type="match status" value="1"/>
</dbReference>
<name>A0A497XM84_9PROT</name>
<dbReference type="InterPro" id="IPR006860">
    <property type="entry name" value="FecR"/>
</dbReference>
<dbReference type="OrthoDB" id="369729at2"/>
<protein>
    <submittedName>
        <fullName evidence="4">FecR family protein</fullName>
    </submittedName>
</protein>
<accession>A0A497XM84</accession>
<sequence>MKAIIGAQLVVSLALALACSGLAWAAPAGEVTHLSGTLSARKADGSSKLLSIKSTVEQGDLIATEAETYARVKLTDGSEIVLRPNSQLQFEAYAFQNDKPESDNVVLRMLKGGLRAVTGLVGKRNRDKVNVQTVTATIGIRGTHFGALLCQDDCSQVPTATGNPPANGLHVDVADGAIILRNQAGQQIVNVGQFGFVANFNTLPTLVPPQDGIQVTMPQSISDNRSGSQGIGRREQTECGL</sequence>
<keyword evidence="2" id="KW-0732">Signal</keyword>
<comment type="caution">
    <text evidence="4">The sequence shown here is derived from an EMBL/GenBank/DDBJ whole genome shotgun (WGS) entry which is preliminary data.</text>
</comment>
<proteinExistence type="predicted"/>
<keyword evidence="5" id="KW-1185">Reference proteome</keyword>
<dbReference type="EMBL" id="RCCI01000004">
    <property type="protein sequence ID" value="RLJ68415.1"/>
    <property type="molecule type" value="Genomic_DNA"/>
</dbReference>
<evidence type="ECO:0000313" key="4">
    <source>
        <dbReference type="EMBL" id="RLJ68415.1"/>
    </source>
</evidence>
<dbReference type="RefSeq" id="WP_121240315.1">
    <property type="nucleotide sequence ID" value="NZ_BHVV01000002.1"/>
</dbReference>
<evidence type="ECO:0000256" key="2">
    <source>
        <dbReference type="SAM" id="SignalP"/>
    </source>
</evidence>